<name>A0A098S9V4_9BACT</name>
<keyword evidence="3" id="KW-1185">Reference proteome</keyword>
<dbReference type="Pfam" id="PF00483">
    <property type="entry name" value="NTP_transferase"/>
    <property type="match status" value="1"/>
</dbReference>
<sequence length="334" mass="36714">MKIIIPMAGRGSRLRPHTLTIPKPLLPVSGKPIVQRIVEDLAEALDEPVEEVAFVIGDFGAEAEAQLQEIAAKVGAKCSIYTQDIPHGPGHAILCAKPSLSGNCIVAFADTLFKANFSFDPKEDGIIWCQKVEDPSSFGVVKTDENNVITEFVEKSPTFVSDLAIVGLYYVRDGERLRDTLQHMVDNDIRDKGEFQITTALELLKNNGVKFRSAQIEEWLDCGNKDNVVATNRRMLQLKQDKEKLVADSVTLDNAVIIPPCFIGENTVIRNSVVGPHVSLGHNSTVEQSVISDAVIQNDTVVRHANLSHSMLGNKVDYEGNKSEISIGDYSEYK</sequence>
<dbReference type="InterPro" id="IPR029044">
    <property type="entry name" value="Nucleotide-diphossugar_trans"/>
</dbReference>
<evidence type="ECO:0000259" key="1">
    <source>
        <dbReference type="Pfam" id="PF00483"/>
    </source>
</evidence>
<protein>
    <submittedName>
        <fullName evidence="2">Nucleotidyltransferase</fullName>
    </submittedName>
</protein>
<dbReference type="InterPro" id="IPR005835">
    <property type="entry name" value="NTP_transferase_dom"/>
</dbReference>
<dbReference type="SUPFAM" id="SSF53448">
    <property type="entry name" value="Nucleotide-diphospho-sugar transferases"/>
    <property type="match status" value="1"/>
</dbReference>
<reference evidence="2 3" key="1">
    <citation type="journal article" date="2014" name="Int. J. Syst. Evol. Microbiol.">
        <title>Phaeodactylibacter xiamenensis gen. nov., sp. nov., a member of the family Saprospiraceae isolated from the marine alga Phaeodactylum tricornutum.</title>
        <authorList>
            <person name="Chen Z.Jr."/>
            <person name="Lei X."/>
            <person name="Lai Q."/>
            <person name="Li Y."/>
            <person name="Zhang B."/>
            <person name="Zhang J."/>
            <person name="Zhang H."/>
            <person name="Yang L."/>
            <person name="Zheng W."/>
            <person name="Tian Y."/>
            <person name="Yu Z."/>
            <person name="Xu H.Jr."/>
            <person name="Zheng T."/>
        </authorList>
    </citation>
    <scope>NUCLEOTIDE SEQUENCE [LARGE SCALE GENOMIC DNA]</scope>
    <source>
        <strain evidence="2 3">KD52</strain>
    </source>
</reference>
<dbReference type="PANTHER" id="PTHR22572">
    <property type="entry name" value="SUGAR-1-PHOSPHATE GUANYL TRANSFERASE"/>
    <property type="match status" value="1"/>
</dbReference>
<proteinExistence type="predicted"/>
<dbReference type="OrthoDB" id="9803871at2"/>
<organism evidence="2 3">
    <name type="scientific">Phaeodactylibacter xiamenensis</name>
    <dbReference type="NCBI Taxonomy" id="1524460"/>
    <lineage>
        <taxon>Bacteria</taxon>
        <taxon>Pseudomonadati</taxon>
        <taxon>Bacteroidota</taxon>
        <taxon>Saprospiria</taxon>
        <taxon>Saprospirales</taxon>
        <taxon>Haliscomenobacteraceae</taxon>
        <taxon>Phaeodactylibacter</taxon>
    </lineage>
</organism>
<accession>A0A098S9V4</accession>
<comment type="caution">
    <text evidence="2">The sequence shown here is derived from an EMBL/GenBank/DDBJ whole genome shotgun (WGS) entry which is preliminary data.</text>
</comment>
<feature type="domain" description="Nucleotidyl transferase" evidence="1">
    <location>
        <begin position="4"/>
        <end position="234"/>
    </location>
</feature>
<dbReference type="GO" id="GO:0016740">
    <property type="term" value="F:transferase activity"/>
    <property type="evidence" value="ECO:0007669"/>
    <property type="project" value="UniProtKB-KW"/>
</dbReference>
<dbReference type="STRING" id="1524460.IX84_12080"/>
<gene>
    <name evidence="2" type="ORF">IX84_12080</name>
</gene>
<dbReference type="CDD" id="cd04181">
    <property type="entry name" value="NTP_transferase"/>
    <property type="match status" value="1"/>
</dbReference>
<dbReference type="Gene3D" id="2.160.10.10">
    <property type="entry name" value="Hexapeptide repeat proteins"/>
    <property type="match status" value="1"/>
</dbReference>
<evidence type="ECO:0000313" key="3">
    <source>
        <dbReference type="Proteomes" id="UP000029736"/>
    </source>
</evidence>
<keyword evidence="2" id="KW-0808">Transferase</keyword>
<dbReference type="AlphaFoldDB" id="A0A098S9V4"/>
<dbReference type="EMBL" id="JPOS01000029">
    <property type="protein sequence ID" value="KGE87862.1"/>
    <property type="molecule type" value="Genomic_DNA"/>
</dbReference>
<dbReference type="InterPro" id="IPR050486">
    <property type="entry name" value="Mannose-1P_guanyltransferase"/>
</dbReference>
<dbReference type="RefSeq" id="WP_044220408.1">
    <property type="nucleotide sequence ID" value="NZ_CAKZLC010000355.1"/>
</dbReference>
<dbReference type="Proteomes" id="UP000029736">
    <property type="component" value="Unassembled WGS sequence"/>
</dbReference>
<evidence type="ECO:0000313" key="2">
    <source>
        <dbReference type="EMBL" id="KGE87862.1"/>
    </source>
</evidence>
<dbReference type="Gene3D" id="3.90.550.10">
    <property type="entry name" value="Spore Coat Polysaccharide Biosynthesis Protein SpsA, Chain A"/>
    <property type="match status" value="1"/>
</dbReference>